<dbReference type="KEGG" id="nsh:GXM_06649"/>
<dbReference type="AlphaFoldDB" id="A0A5P8W8S2"/>
<gene>
    <name evidence="3" type="ORF">GXM_06649</name>
</gene>
<evidence type="ECO:0000259" key="2">
    <source>
        <dbReference type="Pfam" id="PF13480"/>
    </source>
</evidence>
<keyword evidence="1" id="KW-1133">Transmembrane helix</keyword>
<dbReference type="Proteomes" id="UP000326678">
    <property type="component" value="Chromosome Gxm1"/>
</dbReference>
<keyword evidence="1" id="KW-0472">Membrane</keyword>
<dbReference type="InterPro" id="IPR016181">
    <property type="entry name" value="Acyl_CoA_acyltransferase"/>
</dbReference>
<feature type="transmembrane region" description="Helical" evidence="1">
    <location>
        <begin position="349"/>
        <end position="367"/>
    </location>
</feature>
<dbReference type="GO" id="GO:0016740">
    <property type="term" value="F:transferase activity"/>
    <property type="evidence" value="ECO:0007669"/>
    <property type="project" value="UniProtKB-KW"/>
</dbReference>
<name>A0A5P8W8S2_9NOSO</name>
<proteinExistence type="predicted"/>
<dbReference type="Gene3D" id="3.40.630.30">
    <property type="match status" value="1"/>
</dbReference>
<protein>
    <submittedName>
        <fullName evidence="3">GNAT family N-acetyltransferase</fullName>
    </submittedName>
</protein>
<dbReference type="InterPro" id="IPR038740">
    <property type="entry name" value="BioF2-like_GNAT_dom"/>
</dbReference>
<dbReference type="EMBL" id="CP045226">
    <property type="protein sequence ID" value="QFS49155.1"/>
    <property type="molecule type" value="Genomic_DNA"/>
</dbReference>
<organism evidence="3 4">
    <name type="scientific">Nostoc sphaeroides CCNUC1</name>
    <dbReference type="NCBI Taxonomy" id="2653204"/>
    <lineage>
        <taxon>Bacteria</taxon>
        <taxon>Bacillati</taxon>
        <taxon>Cyanobacteriota</taxon>
        <taxon>Cyanophyceae</taxon>
        <taxon>Nostocales</taxon>
        <taxon>Nostocaceae</taxon>
        <taxon>Nostoc</taxon>
    </lineage>
</organism>
<keyword evidence="4" id="KW-1185">Reference proteome</keyword>
<evidence type="ECO:0000256" key="1">
    <source>
        <dbReference type="SAM" id="Phobius"/>
    </source>
</evidence>
<reference evidence="3 4" key="1">
    <citation type="submission" date="2019-10" db="EMBL/GenBank/DDBJ databases">
        <title>Genomic and transcriptomic insights into the perfect genentic adaptation of a filamentous nitrogen-fixing cyanobacterium to rice fields.</title>
        <authorList>
            <person name="Chen Z."/>
        </authorList>
    </citation>
    <scope>NUCLEOTIDE SEQUENCE [LARGE SCALE GENOMIC DNA]</scope>
    <source>
        <strain evidence="3">CCNUC1</strain>
    </source>
</reference>
<evidence type="ECO:0000313" key="3">
    <source>
        <dbReference type="EMBL" id="QFS49155.1"/>
    </source>
</evidence>
<dbReference type="RefSeq" id="WP_118166223.1">
    <property type="nucleotide sequence ID" value="NZ_CP045226.1"/>
</dbReference>
<accession>A0A5P8W8S2</accession>
<dbReference type="Pfam" id="PF13480">
    <property type="entry name" value="Acetyltransf_6"/>
    <property type="match status" value="1"/>
</dbReference>
<sequence length="386" mass="44586">MVALTQSKLLTKEKLKIQIAENLEELKLHADSWNQLVFESTQQLPMTSYAWVSSYFEHYVEVDESWFCVFAYNDSELVGVLPLIVTPKRFFGFNFSFLVTRRSSQSCSLDIVAALGLENIIIPVLIDAARQFCPHHLGMVFNRLPENSPTIAALEGMSHIILIKELDWMMGAHLKITGCFDEYRKNLSGNLKSTIKRSGKKLYQLEGVKTIFLKGSDATEKHLPQLIEVEAASWKRTRGKLIASSSTDISFYTNLTRRLSEAGWLEWQLLEAEGKTIAINLAIKLKRSTIIWKLAYDESYSKFSPGTILFEQVVKSAYEDKVDEINLISDFPWYDNWKMDKRPHYTIQVYSHQLISLMFGFLPAYILKKLKMLKRQFTKRYQIFSN</sequence>
<evidence type="ECO:0000313" key="4">
    <source>
        <dbReference type="Proteomes" id="UP000326678"/>
    </source>
</evidence>
<keyword evidence="1" id="KW-0812">Transmembrane</keyword>
<feature type="domain" description="BioF2-like acetyltransferase" evidence="2">
    <location>
        <begin position="192"/>
        <end position="327"/>
    </location>
</feature>
<keyword evidence="3" id="KW-0808">Transferase</keyword>
<dbReference type="SUPFAM" id="SSF55729">
    <property type="entry name" value="Acyl-CoA N-acyltransferases (Nat)"/>
    <property type="match status" value="1"/>
</dbReference>